<name>A0A0C9S6H4_9CONI</name>
<dbReference type="PANTHER" id="PTHR12832:SF11">
    <property type="entry name" value="LD23868P"/>
    <property type="match status" value="1"/>
</dbReference>
<sequence length="1193" mass="133032">MAVSTSMDLVRVGGDSSPAAGVAFEVEVTESSGSPQSVPKRLRRRLMETPENKPRTPSSVEEIEAKLKEADLRRQQFHEWLANKARTKPRSPTRPAHAEDLAQRLEAKLSAAEQKRLELLAQAQMRLAKSDELRQAAKTEVQLRAEREREELESKVESRVQQAETNRMALLEARRAAAQERMANSLVQRTLQEGKDKERMETLHAAICQRVAAAEEKRLCLIEAEKTRAHLLVMQARKVANSVCLKREMETKKLKEKLENRLQRARRKRAELLRQRGRSGVTSHMHYHKPYKHGEFLSRKLARVWRQFQRSRRTTYALAREYSACEINHSIVNSLPFEQLATRIQSTSTLQSVKALLARIEKRFMVSQHSQSNVANIDHLLKRVSLGNKRSPSSGNRAAKKGVSPLSVKGSSRGQTEKVEEKGPIRYPPRVFLCAYMILGHPEAVFSGRGEREMALAEAATRLVPEFESLVNIILDGPSNSPYSRPSSPNKEAGDWDSEVPQASSPQRPFSAQLAAFDAAWCSYLYQFVAWKVKDAQSLEEDLIRVACQLELSMLQKCKITSEGEEEGDVSHDVKAIRKQVVEDQQLLRDRILRLGGSIAVERMGAALVDVRSKFMEAKENGTPLQSPFPFSPTPFAPSLASPGTPERFNGKPKKVARSLFKSNPESENSASTLPNSSTRLGNELEKKVLHDNEIMVNDILHDRDRTFADTLCGLNQASEEIQARVKSTMENAFWNAVEESITRNPPDYTWVARLVKEVRDELLTLIPESWKEELLESIDADLFSQILESGSQDIEYLSKLLDYSLGVVLKLGSPANDNESKSIHEKLFHELSEIVDGMDSKTNHSFAYALLKGLRFILEQIQVLKQNISAARIRSLEPLVQGSAGLKYLQEAFTTLYGPHSEATRKLPRTVQWLTSVHQTVEQQRGDFMATLAAFRNSQPSTHTLGLPPVTSLRTGGRLGLAKELPTTSDGLALPGHTGETTLVIQWNSLETLVRLGLLQLASKPNAVNEETTPETLKLNIGRLQKVQNDFQQIIVIATSLLLVRQTLTAKGVQATELDSVLCDANKQLNEILSNPTVTVHQIGHLLSQLCMLSGEKDESNQELMTRILSRSLSAGDVVFVKVSTALLSGFRAILLNGKGFEGRSLAELALKRIGASALIDQLVTATDALDVMAVVTCQVHGPWYSCIASEM</sequence>
<keyword evidence="2" id="KW-0175">Coiled coil</keyword>
<feature type="coiled-coil region" evidence="2">
    <location>
        <begin position="102"/>
        <end position="181"/>
    </location>
</feature>
<feature type="compositionally biased region" description="Basic and acidic residues" evidence="3">
    <location>
        <begin position="45"/>
        <end position="54"/>
    </location>
</feature>
<feature type="compositionally biased region" description="Polar residues" evidence="3">
    <location>
        <begin position="661"/>
        <end position="680"/>
    </location>
</feature>
<organism evidence="4">
    <name type="scientific">Wollemia nobilis</name>
    <dbReference type="NCBI Taxonomy" id="56998"/>
    <lineage>
        <taxon>Eukaryota</taxon>
        <taxon>Viridiplantae</taxon>
        <taxon>Streptophyta</taxon>
        <taxon>Embryophyta</taxon>
        <taxon>Tracheophyta</taxon>
        <taxon>Spermatophyta</taxon>
        <taxon>Pinopsida</taxon>
        <taxon>Pinidae</taxon>
        <taxon>Conifers II</taxon>
        <taxon>Araucariales</taxon>
        <taxon>Araucariaceae</taxon>
        <taxon>Wollemia</taxon>
    </lineage>
</organism>
<feature type="region of interest" description="Disordered" evidence="3">
    <location>
        <begin position="478"/>
        <end position="505"/>
    </location>
</feature>
<dbReference type="PANTHER" id="PTHR12832">
    <property type="entry name" value="TESTIS-SPECIFIC PROTEIN PBS13 T-COMPLEX 11"/>
    <property type="match status" value="1"/>
</dbReference>
<reference evidence="4" key="1">
    <citation type="submission" date="2015-02" db="EMBL/GenBank/DDBJ databases">
        <title>A transcriptome of Wollemia nobilis - a relic of Gondwana.</title>
        <authorList>
            <person name="Chia J.Y."/>
            <person name="Leong Y.S."/>
            <person name="Abdul Karim S."/>
            <person name="Wan Azmi N."/>
            <person name="Hercus R."/>
            <person name="Croft L."/>
        </authorList>
    </citation>
    <scope>NUCLEOTIDE SEQUENCE</scope>
    <source>
        <strain evidence="4">MaeBrown</strain>
        <tissue evidence="4">Leaf</tissue>
    </source>
</reference>
<evidence type="ECO:0000256" key="3">
    <source>
        <dbReference type="SAM" id="MobiDB-lite"/>
    </source>
</evidence>
<evidence type="ECO:0000313" key="4">
    <source>
        <dbReference type="EMBL" id="JAG86593.1"/>
    </source>
</evidence>
<feature type="coiled-coil region" evidence="2">
    <location>
        <begin position="248"/>
        <end position="275"/>
    </location>
</feature>
<dbReference type="EMBL" id="GCHU01014771">
    <property type="protein sequence ID" value="JAG86593.1"/>
    <property type="molecule type" value="Transcribed_RNA"/>
</dbReference>
<dbReference type="AlphaFoldDB" id="A0A0C9S6H4"/>
<feature type="compositionally biased region" description="Low complexity" evidence="3">
    <location>
        <begin position="478"/>
        <end position="490"/>
    </location>
</feature>
<feature type="region of interest" description="Disordered" evidence="3">
    <location>
        <begin position="386"/>
        <end position="422"/>
    </location>
</feature>
<evidence type="ECO:0000256" key="1">
    <source>
        <dbReference type="ARBA" id="ARBA00010954"/>
    </source>
</evidence>
<dbReference type="GO" id="GO:0007165">
    <property type="term" value="P:signal transduction"/>
    <property type="evidence" value="ECO:0007669"/>
    <property type="project" value="TreeGrafter"/>
</dbReference>
<protein>
    <submittedName>
        <fullName evidence="4">TSA: Wollemia nobilis Ref_Wollemi_Transcript_14855_4051 transcribed RNA sequence</fullName>
    </submittedName>
</protein>
<dbReference type="Pfam" id="PF05794">
    <property type="entry name" value="Tcp11"/>
    <property type="match status" value="1"/>
</dbReference>
<feature type="region of interest" description="Disordered" evidence="3">
    <location>
        <begin position="27"/>
        <end position="59"/>
    </location>
</feature>
<proteinExistence type="inferred from homology"/>
<evidence type="ECO:0000256" key="2">
    <source>
        <dbReference type="SAM" id="Coils"/>
    </source>
</evidence>
<comment type="similarity">
    <text evidence="1">Belongs to the TCP11 family.</text>
</comment>
<accession>A0A0C9S6H4</accession>
<dbReference type="InterPro" id="IPR008862">
    <property type="entry name" value="Tcp11"/>
</dbReference>
<feature type="region of interest" description="Disordered" evidence="3">
    <location>
        <begin position="621"/>
        <end position="680"/>
    </location>
</feature>